<name>A0A8C3VHI0_9CETA</name>
<keyword evidence="2" id="KW-1185">Reference proteome</keyword>
<evidence type="ECO:0000313" key="1">
    <source>
        <dbReference type="Ensembl" id="ENSCWAP00000001862.1"/>
    </source>
</evidence>
<dbReference type="Proteomes" id="UP000694540">
    <property type="component" value="Unplaced"/>
</dbReference>
<evidence type="ECO:0000313" key="2">
    <source>
        <dbReference type="Proteomes" id="UP000694540"/>
    </source>
</evidence>
<reference evidence="1" key="2">
    <citation type="submission" date="2025-09" db="UniProtKB">
        <authorList>
            <consortium name="Ensembl"/>
        </authorList>
    </citation>
    <scope>IDENTIFICATION</scope>
</reference>
<reference evidence="1" key="1">
    <citation type="submission" date="2025-08" db="UniProtKB">
        <authorList>
            <consortium name="Ensembl"/>
        </authorList>
    </citation>
    <scope>IDENTIFICATION</scope>
</reference>
<dbReference type="Ensembl" id="ENSCWAT00000002042.1">
    <property type="protein sequence ID" value="ENSCWAP00000001862.1"/>
    <property type="gene ID" value="ENSCWAG00000001541.1"/>
</dbReference>
<sequence>MSFPDTRKAYCFDAFSRIGKKAKVTSLILVIHSTEHEIINLSHGLAMYECCSWDVETLWVKEPGLRDTELYAQYLEILKEFISHKLPNS</sequence>
<dbReference type="AlphaFoldDB" id="A0A8C3VHI0"/>
<proteinExistence type="predicted"/>
<dbReference type="GeneTree" id="ENSGT00940000159424"/>
<accession>A0A8C3VHI0</accession>
<organism evidence="1 2">
    <name type="scientific">Catagonus wagneri</name>
    <name type="common">Chacoan peccary</name>
    <dbReference type="NCBI Taxonomy" id="51154"/>
    <lineage>
        <taxon>Eukaryota</taxon>
        <taxon>Metazoa</taxon>
        <taxon>Chordata</taxon>
        <taxon>Craniata</taxon>
        <taxon>Vertebrata</taxon>
        <taxon>Euteleostomi</taxon>
        <taxon>Mammalia</taxon>
        <taxon>Eutheria</taxon>
        <taxon>Laurasiatheria</taxon>
        <taxon>Artiodactyla</taxon>
        <taxon>Suina</taxon>
        <taxon>Tayassuidae</taxon>
        <taxon>Catagonus</taxon>
    </lineage>
</organism>
<protein>
    <submittedName>
        <fullName evidence="1">Uncharacterized protein</fullName>
    </submittedName>
</protein>